<accession>A0ABN6M4C8</accession>
<protein>
    <submittedName>
        <fullName evidence="1">Uncharacterized protein</fullName>
    </submittedName>
</protein>
<sequence length="403" mass="45730">MYFTTMTHRDELFDLALRWLNDDFRADDGAALSRIFLYESVVSAAVVGEVFRFLQQLYGSSLRTERVRQKQVLRRRLVDCLPASSERIRQLILSYEDDPEYFFPRLPIDGLLVLNGVDRLAAIGRIKRLTRVAEKISFRLVDALFREIKDEARLQAEQRAERAGTPLVHLLSTAQEMQDDFTAAEAAVAARFRRHNVVIEPDAVTVNDLLGFKIVDEPEQLARIPEQLAAWPAFSVVEIEHHRGDYNAVNLLVEVRLPVPIRLLEKTRGFDWTIAGRRGLDPARMQAEFASYLASGSDSVRIELILTTYDELMESEFGRSMHELRILRLRQRQAYCGPIAQNASFLIEYLLTLALSPTVNIAELPVKMYGRYLPETIAIAKCALCGNRSDDGLLQSFSLVAGA</sequence>
<proteinExistence type="predicted"/>
<evidence type="ECO:0000313" key="2">
    <source>
        <dbReference type="Proteomes" id="UP000830055"/>
    </source>
</evidence>
<keyword evidence="2" id="KW-1185">Reference proteome</keyword>
<dbReference type="Proteomes" id="UP000830055">
    <property type="component" value="Chromosome"/>
</dbReference>
<reference evidence="1 2" key="1">
    <citation type="submission" date="2022-01" db="EMBL/GenBank/DDBJ databases">
        <title>Desulfofustis limnae sp. nov., a novel mesophilic sulfate-reducing bacterium isolated from marsh soil.</title>
        <authorList>
            <person name="Watanabe M."/>
            <person name="Takahashi A."/>
            <person name="Kojima H."/>
            <person name="Fukui M."/>
        </authorList>
    </citation>
    <scope>NUCLEOTIDE SEQUENCE [LARGE SCALE GENOMIC DNA]</scope>
    <source>
        <strain evidence="1 2">PPLL</strain>
    </source>
</reference>
<dbReference type="RefSeq" id="WP_284151172.1">
    <property type="nucleotide sequence ID" value="NZ_AP025516.1"/>
</dbReference>
<evidence type="ECO:0000313" key="1">
    <source>
        <dbReference type="EMBL" id="BDD87758.1"/>
    </source>
</evidence>
<gene>
    <name evidence="1" type="ORF">DPPLL_21230</name>
</gene>
<dbReference type="EMBL" id="AP025516">
    <property type="protein sequence ID" value="BDD87758.1"/>
    <property type="molecule type" value="Genomic_DNA"/>
</dbReference>
<name>A0ABN6M4C8_9BACT</name>
<organism evidence="1 2">
    <name type="scientific">Desulfofustis limnaeus</name>
    <dbReference type="NCBI Taxonomy" id="2740163"/>
    <lineage>
        <taxon>Bacteria</taxon>
        <taxon>Pseudomonadati</taxon>
        <taxon>Thermodesulfobacteriota</taxon>
        <taxon>Desulfobulbia</taxon>
        <taxon>Desulfobulbales</taxon>
        <taxon>Desulfocapsaceae</taxon>
        <taxon>Desulfofustis</taxon>
    </lineage>
</organism>